<feature type="transmembrane region" description="Helical" evidence="1">
    <location>
        <begin position="49"/>
        <end position="70"/>
    </location>
</feature>
<feature type="transmembrane region" description="Helical" evidence="1">
    <location>
        <begin position="90"/>
        <end position="109"/>
    </location>
</feature>
<reference evidence="2 3" key="1">
    <citation type="submission" date="2021-06" db="EMBL/GenBank/DDBJ databases">
        <title>Caerostris extrusa draft genome.</title>
        <authorList>
            <person name="Kono N."/>
            <person name="Arakawa K."/>
        </authorList>
    </citation>
    <scope>NUCLEOTIDE SEQUENCE [LARGE SCALE GENOMIC DNA]</scope>
</reference>
<name>A0AAV4QPN2_CAEEX</name>
<evidence type="ECO:0000256" key="1">
    <source>
        <dbReference type="SAM" id="Phobius"/>
    </source>
</evidence>
<dbReference type="EMBL" id="BPLR01006457">
    <property type="protein sequence ID" value="GIY10031.1"/>
    <property type="molecule type" value="Genomic_DNA"/>
</dbReference>
<dbReference type="AlphaFoldDB" id="A0AAV4QPN2"/>
<keyword evidence="3" id="KW-1185">Reference proteome</keyword>
<proteinExistence type="predicted"/>
<protein>
    <submittedName>
        <fullName evidence="2">Uncharacterized protein</fullName>
    </submittedName>
</protein>
<keyword evidence="1" id="KW-1133">Transmembrane helix</keyword>
<evidence type="ECO:0000313" key="3">
    <source>
        <dbReference type="Proteomes" id="UP001054945"/>
    </source>
</evidence>
<keyword evidence="1" id="KW-0472">Membrane</keyword>
<dbReference type="Proteomes" id="UP001054945">
    <property type="component" value="Unassembled WGS sequence"/>
</dbReference>
<organism evidence="2 3">
    <name type="scientific">Caerostris extrusa</name>
    <name type="common">Bark spider</name>
    <name type="synonym">Caerostris bankana</name>
    <dbReference type="NCBI Taxonomy" id="172846"/>
    <lineage>
        <taxon>Eukaryota</taxon>
        <taxon>Metazoa</taxon>
        <taxon>Ecdysozoa</taxon>
        <taxon>Arthropoda</taxon>
        <taxon>Chelicerata</taxon>
        <taxon>Arachnida</taxon>
        <taxon>Araneae</taxon>
        <taxon>Araneomorphae</taxon>
        <taxon>Entelegynae</taxon>
        <taxon>Araneoidea</taxon>
        <taxon>Araneidae</taxon>
        <taxon>Caerostris</taxon>
    </lineage>
</organism>
<comment type="caution">
    <text evidence="2">The sequence shown here is derived from an EMBL/GenBank/DDBJ whole genome shotgun (WGS) entry which is preliminary data.</text>
</comment>
<keyword evidence="1" id="KW-0812">Transmembrane</keyword>
<accession>A0AAV4QPN2</accession>
<sequence length="139" mass="15655">MQISKYRSHRDWLRPKYANKDSGTKMLSNICIALSWLDSEQFVNEQINVMLGLSFALLILGLKVGLVMGLGGRSCPVEFGTQFVDEEINVVRGLIFVLLILGLKVQLIIDLVEGGNQIQGSLNVEVRQYKMLFKIEIIL</sequence>
<gene>
    <name evidence="2" type="ORF">CEXT_673691</name>
</gene>
<evidence type="ECO:0000313" key="2">
    <source>
        <dbReference type="EMBL" id="GIY10031.1"/>
    </source>
</evidence>